<reference evidence="5" key="1">
    <citation type="journal article" date="2014" name="Genome Announc.">
        <title>De novo whole-genome sequence and genome annotation of Lichtheimia ramosa.</title>
        <authorList>
            <person name="Linde J."/>
            <person name="Schwartze V."/>
            <person name="Binder U."/>
            <person name="Lass-Florl C."/>
            <person name="Voigt K."/>
            <person name="Horn F."/>
        </authorList>
    </citation>
    <scope>NUCLEOTIDE SEQUENCE</scope>
    <source>
        <strain evidence="5">JMRC FSU:6197</strain>
    </source>
</reference>
<name>A0A077WN19_9FUNG</name>
<evidence type="ECO:0000256" key="4">
    <source>
        <dbReference type="SAM" id="MobiDB-lite"/>
    </source>
</evidence>
<evidence type="ECO:0000256" key="2">
    <source>
        <dbReference type="ARBA" id="ARBA00018874"/>
    </source>
</evidence>
<feature type="region of interest" description="Disordered" evidence="4">
    <location>
        <begin position="194"/>
        <end position="258"/>
    </location>
</feature>
<comment type="similarity">
    <text evidence="1">Belongs to the ATG101 family.</text>
</comment>
<keyword evidence="3" id="KW-0072">Autophagy</keyword>
<dbReference type="OrthoDB" id="10259639at2759"/>
<dbReference type="Pfam" id="PF07855">
    <property type="entry name" value="ATG101"/>
    <property type="match status" value="1"/>
</dbReference>
<evidence type="ECO:0000313" key="5">
    <source>
        <dbReference type="EMBL" id="CDS08986.1"/>
    </source>
</evidence>
<dbReference type="GO" id="GO:0000407">
    <property type="term" value="C:phagophore assembly site"/>
    <property type="evidence" value="ECO:0007669"/>
    <property type="project" value="TreeGrafter"/>
</dbReference>
<dbReference type="GO" id="GO:1990316">
    <property type="term" value="C:Atg1/ULK1 kinase complex"/>
    <property type="evidence" value="ECO:0007669"/>
    <property type="project" value="TreeGrafter"/>
</dbReference>
<proteinExistence type="inferred from homology"/>
<protein>
    <recommendedName>
        <fullName evidence="2">Autophagy-related protein 101</fullName>
    </recommendedName>
</protein>
<dbReference type="PANTHER" id="PTHR13292:SF0">
    <property type="entry name" value="AUTOPHAGY-RELATED PROTEIN 101"/>
    <property type="match status" value="1"/>
</dbReference>
<feature type="compositionally biased region" description="Low complexity" evidence="4">
    <location>
        <begin position="237"/>
        <end position="250"/>
    </location>
</feature>
<dbReference type="GO" id="GO:0000045">
    <property type="term" value="P:autophagosome assembly"/>
    <property type="evidence" value="ECO:0007669"/>
    <property type="project" value="TreeGrafter"/>
</dbReference>
<organism evidence="5">
    <name type="scientific">Lichtheimia ramosa</name>
    <dbReference type="NCBI Taxonomy" id="688394"/>
    <lineage>
        <taxon>Eukaryota</taxon>
        <taxon>Fungi</taxon>
        <taxon>Fungi incertae sedis</taxon>
        <taxon>Mucoromycota</taxon>
        <taxon>Mucoromycotina</taxon>
        <taxon>Mucoromycetes</taxon>
        <taxon>Mucorales</taxon>
        <taxon>Lichtheimiaceae</taxon>
        <taxon>Lichtheimia</taxon>
    </lineage>
</organism>
<sequence length="258" mass="29131">MATNAQEFNIEMTSVPKEHVKDVLRALLHSIFFHRLLVNVAPRELRFLDTTVATTDNREVDHLIEQRATEFFQTISSNNARQGKIAVLFYEQRDKKNWYPFSKAKELVCWERWAITINLAQPQTDLERQRSLRSVEHQLSQCLLDILRCANDHKEHIPSIKTIEGNPFPYHIAILTQSESWGAMIRRLLVTDAPTTTGTETDTPNAPVSPTITQQRGITGGTSNISDAGMARHVPGSSSSSNTSGHQSPSARSPRRFE</sequence>
<dbReference type="GO" id="GO:0019901">
    <property type="term" value="F:protein kinase binding"/>
    <property type="evidence" value="ECO:0007669"/>
    <property type="project" value="TreeGrafter"/>
</dbReference>
<gene>
    <name evidence="5" type="ORF">LRAMOSA10346</name>
</gene>
<dbReference type="InterPro" id="IPR012445">
    <property type="entry name" value="ATG101"/>
</dbReference>
<accession>A0A077WN19</accession>
<feature type="compositionally biased region" description="Low complexity" evidence="4">
    <location>
        <begin position="194"/>
        <end position="204"/>
    </location>
</feature>
<evidence type="ECO:0000256" key="1">
    <source>
        <dbReference type="ARBA" id="ARBA00007130"/>
    </source>
</evidence>
<dbReference type="AlphaFoldDB" id="A0A077WN19"/>
<evidence type="ECO:0000256" key="3">
    <source>
        <dbReference type="ARBA" id="ARBA00023006"/>
    </source>
</evidence>
<dbReference type="EMBL" id="LK023328">
    <property type="protein sequence ID" value="CDS08986.1"/>
    <property type="molecule type" value="Genomic_DNA"/>
</dbReference>
<dbReference type="PANTHER" id="PTHR13292">
    <property type="entry name" value="AUTOPHAGY-RELATED PROTEIN 101"/>
    <property type="match status" value="1"/>
</dbReference>